<dbReference type="PROSITE" id="PS50949">
    <property type="entry name" value="HTH_GNTR"/>
    <property type="match status" value="1"/>
</dbReference>
<dbReference type="Gene3D" id="3.40.1410.10">
    <property type="entry name" value="Chorismate lyase-like"/>
    <property type="match status" value="1"/>
</dbReference>
<sequence>MGQAATMPRKTSQRYETIITHIRAAIQDGTYRPGDELPSEAELCQQFDSSRGPVRQAMSLLRTEGLISTGRGRRSTVLTTAATGTFDSILSISEWLVSLGKEPGQRTEWIARRPADEITAQHLKVTEGEKVVSMLRLRLADDEPIAVERIAFPAEIGQHILDFDTDSGSIHRVLLDKGVDFESITRTVSAMLATDEDARLLGIAPGSPLLRLGLVASDKQGHILEFADYRYNAEDLAMHLNSVRGTPTPAWLAPHEGVSDDLPAS</sequence>
<gene>
    <name evidence="5" type="ORF">QP029_14110</name>
</gene>
<dbReference type="PANTHER" id="PTHR44846:SF17">
    <property type="entry name" value="GNTR-FAMILY TRANSCRIPTIONAL REGULATOR"/>
    <property type="match status" value="1"/>
</dbReference>
<dbReference type="InterPro" id="IPR000524">
    <property type="entry name" value="Tscrpt_reg_HTH_GntR"/>
</dbReference>
<dbReference type="SMART" id="SM00345">
    <property type="entry name" value="HTH_GNTR"/>
    <property type="match status" value="1"/>
</dbReference>
<dbReference type="EMBL" id="CP126970">
    <property type="protein sequence ID" value="WIM70279.1"/>
    <property type="molecule type" value="Genomic_DNA"/>
</dbReference>
<dbReference type="InterPro" id="IPR011663">
    <property type="entry name" value="UTRA"/>
</dbReference>
<dbReference type="InterPro" id="IPR028978">
    <property type="entry name" value="Chorismate_lyase_/UTRA_dom_sf"/>
</dbReference>
<dbReference type="InterPro" id="IPR050679">
    <property type="entry name" value="Bact_HTH_transcr_reg"/>
</dbReference>
<dbReference type="SUPFAM" id="SSF46785">
    <property type="entry name" value="Winged helix' DNA-binding domain"/>
    <property type="match status" value="1"/>
</dbReference>
<keyword evidence="2" id="KW-0238">DNA-binding</keyword>
<dbReference type="InterPro" id="IPR036390">
    <property type="entry name" value="WH_DNA-bd_sf"/>
</dbReference>
<keyword evidence="3" id="KW-0804">Transcription</keyword>
<organism evidence="5 6">
    <name type="scientific">Corynebacterium suedekumii</name>
    <dbReference type="NCBI Taxonomy" id="3049801"/>
    <lineage>
        <taxon>Bacteria</taxon>
        <taxon>Bacillati</taxon>
        <taxon>Actinomycetota</taxon>
        <taxon>Actinomycetes</taxon>
        <taxon>Mycobacteriales</taxon>
        <taxon>Corynebacteriaceae</taxon>
        <taxon>Corynebacterium</taxon>
    </lineage>
</organism>
<evidence type="ECO:0000259" key="4">
    <source>
        <dbReference type="PROSITE" id="PS50949"/>
    </source>
</evidence>
<dbReference type="RefSeq" id="WP_284874869.1">
    <property type="nucleotide sequence ID" value="NZ_CP126970.1"/>
</dbReference>
<evidence type="ECO:0000313" key="5">
    <source>
        <dbReference type="EMBL" id="WIM70279.1"/>
    </source>
</evidence>
<dbReference type="PRINTS" id="PR00035">
    <property type="entry name" value="HTHGNTR"/>
</dbReference>
<keyword evidence="1" id="KW-0805">Transcription regulation</keyword>
<dbReference type="PANTHER" id="PTHR44846">
    <property type="entry name" value="MANNOSYL-D-GLYCERATE TRANSPORT/METABOLISM SYSTEM REPRESSOR MNGR-RELATED"/>
    <property type="match status" value="1"/>
</dbReference>
<reference evidence="5 6" key="1">
    <citation type="submission" date="2023-05" db="EMBL/GenBank/DDBJ databases">
        <title>Corynebacterium suedekumii sp. nov. and Corynebacterium breve sp. nov. isolated from raw cow's milk.</title>
        <authorList>
            <person name="Baer M.K."/>
            <person name="Mehl L."/>
            <person name="Hellmuth R."/>
            <person name="Marke G."/>
            <person name="Lipski A."/>
        </authorList>
    </citation>
    <scope>NUCLEOTIDE SEQUENCE [LARGE SCALE GENOMIC DNA]</scope>
    <source>
        <strain evidence="5 6">LM112</strain>
    </source>
</reference>
<dbReference type="InterPro" id="IPR036388">
    <property type="entry name" value="WH-like_DNA-bd_sf"/>
</dbReference>
<accession>A0ABY8VQ39</accession>
<evidence type="ECO:0000313" key="6">
    <source>
        <dbReference type="Proteomes" id="UP001238805"/>
    </source>
</evidence>
<proteinExistence type="predicted"/>
<keyword evidence="6" id="KW-1185">Reference proteome</keyword>
<dbReference type="Pfam" id="PF00392">
    <property type="entry name" value="GntR"/>
    <property type="match status" value="1"/>
</dbReference>
<name>A0ABY8VQ39_9CORY</name>
<evidence type="ECO:0000256" key="3">
    <source>
        <dbReference type="ARBA" id="ARBA00023163"/>
    </source>
</evidence>
<protein>
    <submittedName>
        <fullName evidence="5">GntR family transcriptional regulator</fullName>
    </submittedName>
</protein>
<feature type="domain" description="HTH gntR-type" evidence="4">
    <location>
        <begin position="12"/>
        <end position="80"/>
    </location>
</feature>
<evidence type="ECO:0000256" key="1">
    <source>
        <dbReference type="ARBA" id="ARBA00023015"/>
    </source>
</evidence>
<dbReference type="Gene3D" id="1.10.10.10">
    <property type="entry name" value="Winged helix-like DNA-binding domain superfamily/Winged helix DNA-binding domain"/>
    <property type="match status" value="1"/>
</dbReference>
<dbReference type="Pfam" id="PF07702">
    <property type="entry name" value="UTRA"/>
    <property type="match status" value="1"/>
</dbReference>
<dbReference type="SMART" id="SM00866">
    <property type="entry name" value="UTRA"/>
    <property type="match status" value="1"/>
</dbReference>
<evidence type="ECO:0000256" key="2">
    <source>
        <dbReference type="ARBA" id="ARBA00023125"/>
    </source>
</evidence>
<dbReference type="Proteomes" id="UP001238805">
    <property type="component" value="Chromosome"/>
</dbReference>
<dbReference type="CDD" id="cd07377">
    <property type="entry name" value="WHTH_GntR"/>
    <property type="match status" value="1"/>
</dbReference>
<dbReference type="SUPFAM" id="SSF64288">
    <property type="entry name" value="Chorismate lyase-like"/>
    <property type="match status" value="1"/>
</dbReference>